<dbReference type="EMBL" id="QJKJ01007748">
    <property type="protein sequence ID" value="RDX82094.1"/>
    <property type="molecule type" value="Genomic_DNA"/>
</dbReference>
<dbReference type="AlphaFoldDB" id="A0A371FUU6"/>
<dbReference type="Proteomes" id="UP000257109">
    <property type="component" value="Unassembled WGS sequence"/>
</dbReference>
<gene>
    <name evidence="1" type="ORF">CR513_37162</name>
</gene>
<organism evidence="1 2">
    <name type="scientific">Mucuna pruriens</name>
    <name type="common">Velvet bean</name>
    <name type="synonym">Dolichos pruriens</name>
    <dbReference type="NCBI Taxonomy" id="157652"/>
    <lineage>
        <taxon>Eukaryota</taxon>
        <taxon>Viridiplantae</taxon>
        <taxon>Streptophyta</taxon>
        <taxon>Embryophyta</taxon>
        <taxon>Tracheophyta</taxon>
        <taxon>Spermatophyta</taxon>
        <taxon>Magnoliopsida</taxon>
        <taxon>eudicotyledons</taxon>
        <taxon>Gunneridae</taxon>
        <taxon>Pentapetalae</taxon>
        <taxon>rosids</taxon>
        <taxon>fabids</taxon>
        <taxon>Fabales</taxon>
        <taxon>Fabaceae</taxon>
        <taxon>Papilionoideae</taxon>
        <taxon>50 kb inversion clade</taxon>
        <taxon>NPAAA clade</taxon>
        <taxon>indigoferoid/millettioid clade</taxon>
        <taxon>Phaseoleae</taxon>
        <taxon>Mucuna</taxon>
    </lineage>
</organism>
<keyword evidence="2" id="KW-1185">Reference proteome</keyword>
<dbReference type="OrthoDB" id="1723222at2759"/>
<reference evidence="1" key="1">
    <citation type="submission" date="2018-05" db="EMBL/GenBank/DDBJ databases">
        <title>Draft genome of Mucuna pruriens seed.</title>
        <authorList>
            <person name="Nnadi N.E."/>
            <person name="Vos R."/>
            <person name="Hasami M.H."/>
            <person name="Devisetty U.K."/>
            <person name="Aguiy J.C."/>
        </authorList>
    </citation>
    <scope>NUCLEOTIDE SEQUENCE [LARGE SCALE GENOMIC DNA]</scope>
    <source>
        <strain evidence="1">JCA_2017</strain>
    </source>
</reference>
<feature type="non-terminal residue" evidence="1">
    <location>
        <position position="1"/>
    </location>
</feature>
<protein>
    <submittedName>
        <fullName evidence="1">Uncharacterized protein</fullName>
    </submittedName>
</protein>
<evidence type="ECO:0000313" key="1">
    <source>
        <dbReference type="EMBL" id="RDX82094.1"/>
    </source>
</evidence>
<name>A0A371FUU6_MUCPR</name>
<comment type="caution">
    <text evidence="1">The sequence shown here is derived from an EMBL/GenBank/DDBJ whole genome shotgun (WGS) entry which is preliminary data.</text>
</comment>
<accession>A0A371FUU6</accession>
<feature type="non-terminal residue" evidence="1">
    <location>
        <position position="93"/>
    </location>
</feature>
<sequence>MEAYEKSKLYKKNVKYFHDKLISWKELSIGQKLVSSILNGMTFCVTNVFPYGIMEIKNETIKPFNKSPTLVEEHIGDLSLIKPTFSHLHLDEG</sequence>
<proteinExistence type="predicted"/>
<evidence type="ECO:0000313" key="2">
    <source>
        <dbReference type="Proteomes" id="UP000257109"/>
    </source>
</evidence>